<dbReference type="EMBL" id="UATM01000032">
    <property type="protein sequence ID" value="SPY47922.1"/>
    <property type="molecule type" value="Genomic_DNA"/>
</dbReference>
<dbReference type="STRING" id="54005.HMPREF3229_00211"/>
<dbReference type="RefSeq" id="WP_236587169.1">
    <property type="nucleotide sequence ID" value="NZ_CP068103.1"/>
</dbReference>
<gene>
    <name evidence="1" type="ORF">NCTC13076_01210</name>
</gene>
<dbReference type="Pfam" id="PF13749">
    <property type="entry name" value="HATPase_c_4"/>
    <property type="match status" value="1"/>
</dbReference>
<dbReference type="PANTHER" id="PTHR30595:SF6">
    <property type="entry name" value="SCHLAFEN ALBA-2 DOMAIN-CONTAINING PROTEIN"/>
    <property type="match status" value="1"/>
</dbReference>
<dbReference type="Proteomes" id="UP000250070">
    <property type="component" value="Unassembled WGS sequence"/>
</dbReference>
<dbReference type="GeneID" id="83863240"/>
<proteinExistence type="predicted"/>
<dbReference type="AlphaFoldDB" id="A0A2X1Y385"/>
<dbReference type="PANTHER" id="PTHR30595">
    <property type="entry name" value="GLPR-RELATED TRANSCRIPTIONAL REPRESSOR"/>
    <property type="match status" value="1"/>
</dbReference>
<dbReference type="InterPro" id="IPR036390">
    <property type="entry name" value="WH_DNA-bd_sf"/>
</dbReference>
<dbReference type="Pfam" id="PF13412">
    <property type="entry name" value="HTH_24"/>
    <property type="match status" value="1"/>
</dbReference>
<organism evidence="1 2">
    <name type="scientific">Peptoniphilus harei</name>
    <dbReference type="NCBI Taxonomy" id="54005"/>
    <lineage>
        <taxon>Bacteria</taxon>
        <taxon>Bacillati</taxon>
        <taxon>Bacillota</taxon>
        <taxon>Tissierellia</taxon>
        <taxon>Tissierellales</taxon>
        <taxon>Peptoniphilaceae</taxon>
        <taxon>Peptoniphilus</taxon>
    </lineage>
</organism>
<sequence length="205" mass="23527">MQAENICISDTTVRPREDTYLFDSKCVNEAILNALVHNDWTITEPQISMFNHRLDILSHGGLPDGMTKEQFFDGISKRRNAILMRIFLNMGLTKHTGLGIPTIIEKYCKDVFEIESKYIRCTIPFNQEVVDQIDNKNVGLNVGLNKTEKKVIELLIENPSLTSIELSEKIGVTKRTIERTFKSLQEKKMIERIESKRDGIWIVIG</sequence>
<dbReference type="InterPro" id="IPR038475">
    <property type="entry name" value="RecG_C_sf"/>
</dbReference>
<dbReference type="Gene3D" id="1.10.10.10">
    <property type="entry name" value="Winged helix-like DNA-binding domain superfamily/Winged helix DNA-binding domain"/>
    <property type="match status" value="1"/>
</dbReference>
<protein>
    <submittedName>
        <fullName evidence="1">Uncharacterized protein conserved in archaea</fullName>
    </submittedName>
</protein>
<dbReference type="SUPFAM" id="SSF46785">
    <property type="entry name" value="Winged helix' DNA-binding domain"/>
    <property type="match status" value="1"/>
</dbReference>
<reference evidence="1 2" key="1">
    <citation type="submission" date="2018-06" db="EMBL/GenBank/DDBJ databases">
        <authorList>
            <consortium name="Pathogen Informatics"/>
            <person name="Doyle S."/>
        </authorList>
    </citation>
    <scope>NUCLEOTIDE SEQUENCE [LARGE SCALE GENOMIC DNA]</scope>
    <source>
        <strain evidence="1 2">NCTC13076</strain>
    </source>
</reference>
<evidence type="ECO:0000313" key="1">
    <source>
        <dbReference type="EMBL" id="SPY47922.1"/>
    </source>
</evidence>
<name>A0A2X1Y385_9FIRM</name>
<accession>A0A2X1Y385</accession>
<evidence type="ECO:0000313" key="2">
    <source>
        <dbReference type="Proteomes" id="UP000250070"/>
    </source>
</evidence>
<dbReference type="InterPro" id="IPR036388">
    <property type="entry name" value="WH-like_DNA-bd_sf"/>
</dbReference>
<dbReference type="Gene3D" id="3.30.565.60">
    <property type="match status" value="1"/>
</dbReference>